<organism evidence="3 4">
    <name type="scientific">Streptomyces spongiicola</name>
    <dbReference type="NCBI Taxonomy" id="1690221"/>
    <lineage>
        <taxon>Bacteria</taxon>
        <taxon>Bacillati</taxon>
        <taxon>Actinomycetota</taxon>
        <taxon>Actinomycetes</taxon>
        <taxon>Kitasatosporales</taxon>
        <taxon>Streptomycetaceae</taxon>
        <taxon>Streptomyces</taxon>
    </lineage>
</organism>
<dbReference type="Gene3D" id="1.10.10.10">
    <property type="entry name" value="Winged helix-like DNA-binding domain superfamily/Winged helix DNA-binding domain"/>
    <property type="match status" value="2"/>
</dbReference>
<evidence type="ECO:0000259" key="2">
    <source>
        <dbReference type="SMART" id="SM00421"/>
    </source>
</evidence>
<dbReference type="InterPro" id="IPR000792">
    <property type="entry name" value="Tscrpt_reg_LuxR_C"/>
</dbReference>
<dbReference type="EMBL" id="BGZL01000001">
    <property type="protein sequence ID" value="GBP98943.1"/>
    <property type="molecule type" value="Genomic_DNA"/>
</dbReference>
<comment type="caution">
    <text evidence="3">The sequence shown here is derived from an EMBL/GenBank/DDBJ whole genome shotgun (WGS) entry which is preliminary data.</text>
</comment>
<dbReference type="RefSeq" id="WP_373995409.1">
    <property type="nucleotide sequence ID" value="NZ_BGZL01000001.1"/>
</dbReference>
<dbReference type="InterPro" id="IPR051797">
    <property type="entry name" value="TrmB-like"/>
</dbReference>
<dbReference type="Proteomes" id="UP000265354">
    <property type="component" value="Unassembled WGS sequence"/>
</dbReference>
<evidence type="ECO:0000313" key="4">
    <source>
        <dbReference type="Proteomes" id="UP000265354"/>
    </source>
</evidence>
<dbReference type="SMART" id="SM00421">
    <property type="entry name" value="HTH_LUXR"/>
    <property type="match status" value="1"/>
</dbReference>
<evidence type="ECO:0000256" key="1">
    <source>
        <dbReference type="SAM" id="MobiDB-lite"/>
    </source>
</evidence>
<feature type="region of interest" description="Disordered" evidence="1">
    <location>
        <begin position="325"/>
        <end position="349"/>
    </location>
</feature>
<dbReference type="GO" id="GO:0003677">
    <property type="term" value="F:DNA binding"/>
    <property type="evidence" value="ECO:0007669"/>
    <property type="project" value="InterPro"/>
</dbReference>
<dbReference type="PANTHER" id="PTHR34293">
    <property type="entry name" value="HTH-TYPE TRANSCRIPTIONAL REGULATOR TRMBL2"/>
    <property type="match status" value="1"/>
</dbReference>
<gene>
    <name evidence="3" type="ORF">SSP531S_03360</name>
</gene>
<protein>
    <recommendedName>
        <fullName evidence="2">HTH luxR-type domain-containing protein</fullName>
    </recommendedName>
</protein>
<dbReference type="InterPro" id="IPR036388">
    <property type="entry name" value="WH-like_DNA-bd_sf"/>
</dbReference>
<proteinExistence type="predicted"/>
<dbReference type="GO" id="GO:0006355">
    <property type="term" value="P:regulation of DNA-templated transcription"/>
    <property type="evidence" value="ECO:0007669"/>
    <property type="project" value="InterPro"/>
</dbReference>
<sequence>MLGAIGLDARLESAYRALVALGAAEVADLTRRLALPEAETERVLRLLEHQGLAARSSARADRWVAAPPGVALGALLTRHRQELEQAELAASLLAHEYRSETAELPVHDLVEAVSGARAVAHRLRQLRLGASEEVCALVTGQPVVFSGADDEAELRAGPGVVTYRVVVEQETLALPAGPAEMSSSLGRGVQVRVVDRVPAELVVADRALAMAPLAGRGSEPAALVIRAGGLLESLTGLFEAVWREALPLRLGGYGDMTEDGPAVPDATDLEILSLLLAGLTDASVAKQLDLGLRTVQRRVKGLMELAGVTTRLQLGWHAYDRGWVARSDGEGRPGVPRSGGSSIAGTNATPTANAMHAMDGAADETGGQTSGVGTGADTGETATARSDGPPAPRTHTETTYGTSGGTRPEASAADTGRAAAEW</sequence>
<accession>A0A388SS43</accession>
<dbReference type="SUPFAM" id="SSF46894">
    <property type="entry name" value="C-terminal effector domain of the bipartite response regulators"/>
    <property type="match status" value="1"/>
</dbReference>
<dbReference type="AlphaFoldDB" id="A0A388SS43"/>
<feature type="region of interest" description="Disordered" evidence="1">
    <location>
        <begin position="361"/>
        <end position="422"/>
    </location>
</feature>
<reference evidence="3 4" key="1">
    <citation type="submission" date="2018-07" db="EMBL/GenBank/DDBJ databases">
        <title>Whole Genome Shotgun Sequence of Streptomyces spongiicola strain 531S.</title>
        <authorList>
            <person name="Dohra H."/>
            <person name="Kodani S."/>
        </authorList>
    </citation>
    <scope>NUCLEOTIDE SEQUENCE [LARGE SCALE GENOMIC DNA]</scope>
    <source>
        <strain evidence="3 4">531S</strain>
    </source>
</reference>
<dbReference type="PANTHER" id="PTHR34293:SF1">
    <property type="entry name" value="HTH-TYPE TRANSCRIPTIONAL REGULATOR TRMBL2"/>
    <property type="match status" value="1"/>
</dbReference>
<name>A0A388SS43_9ACTN</name>
<feature type="domain" description="HTH luxR-type" evidence="2">
    <location>
        <begin position="261"/>
        <end position="318"/>
    </location>
</feature>
<dbReference type="InterPro" id="IPR016032">
    <property type="entry name" value="Sig_transdc_resp-reg_C-effctor"/>
</dbReference>
<evidence type="ECO:0000313" key="3">
    <source>
        <dbReference type="EMBL" id="GBP98943.1"/>
    </source>
</evidence>